<dbReference type="OrthoDB" id="5135119at2759"/>
<keyword evidence="2" id="KW-0732">Signal</keyword>
<dbReference type="InParanoid" id="A0A0C2SKQ1"/>
<reference evidence="3 4" key="1">
    <citation type="submission" date="2014-04" db="EMBL/GenBank/DDBJ databases">
        <title>Evolutionary Origins and Diversification of the Mycorrhizal Mutualists.</title>
        <authorList>
            <consortium name="DOE Joint Genome Institute"/>
            <consortium name="Mycorrhizal Genomics Consortium"/>
            <person name="Kohler A."/>
            <person name="Kuo A."/>
            <person name="Nagy L.G."/>
            <person name="Floudas D."/>
            <person name="Copeland A."/>
            <person name="Barry K.W."/>
            <person name="Cichocki N."/>
            <person name="Veneault-Fourrey C."/>
            <person name="LaButti K."/>
            <person name="Lindquist E.A."/>
            <person name="Lipzen A."/>
            <person name="Lundell T."/>
            <person name="Morin E."/>
            <person name="Murat C."/>
            <person name="Riley R."/>
            <person name="Ohm R."/>
            <person name="Sun H."/>
            <person name="Tunlid A."/>
            <person name="Henrissat B."/>
            <person name="Grigoriev I.V."/>
            <person name="Hibbett D.S."/>
            <person name="Martin F."/>
        </authorList>
    </citation>
    <scope>NUCLEOTIDE SEQUENCE [LARGE SCALE GENOMIC DNA]</scope>
    <source>
        <strain evidence="3 4">Koide BX008</strain>
    </source>
</reference>
<dbReference type="GO" id="GO:0016788">
    <property type="term" value="F:hydrolase activity, acting on ester bonds"/>
    <property type="evidence" value="ECO:0007669"/>
    <property type="project" value="InterPro"/>
</dbReference>
<organism evidence="3 4">
    <name type="scientific">Amanita muscaria (strain Koide BX008)</name>
    <dbReference type="NCBI Taxonomy" id="946122"/>
    <lineage>
        <taxon>Eukaryota</taxon>
        <taxon>Fungi</taxon>
        <taxon>Dikarya</taxon>
        <taxon>Basidiomycota</taxon>
        <taxon>Agaricomycotina</taxon>
        <taxon>Agaricomycetes</taxon>
        <taxon>Agaricomycetidae</taxon>
        <taxon>Agaricales</taxon>
        <taxon>Pluteineae</taxon>
        <taxon>Amanitaceae</taxon>
        <taxon>Amanita</taxon>
    </lineage>
</organism>
<evidence type="ECO:0000256" key="1">
    <source>
        <dbReference type="ARBA" id="ARBA00022801"/>
    </source>
</evidence>
<evidence type="ECO:0000313" key="3">
    <source>
        <dbReference type="EMBL" id="KIL63815.1"/>
    </source>
</evidence>
<proteinExistence type="predicted"/>
<evidence type="ECO:0000313" key="4">
    <source>
        <dbReference type="Proteomes" id="UP000054549"/>
    </source>
</evidence>
<dbReference type="InterPro" id="IPR017850">
    <property type="entry name" value="Alkaline_phosphatase_core_sf"/>
</dbReference>
<dbReference type="EMBL" id="KN818255">
    <property type="protein sequence ID" value="KIL63815.1"/>
    <property type="molecule type" value="Genomic_DNA"/>
</dbReference>
<dbReference type="PANTHER" id="PTHR31956:SF8">
    <property type="entry name" value="ACID PHOSPHATASE PHOA (AFU_ORTHOLOGUE AFUA_1G03570)"/>
    <property type="match status" value="1"/>
</dbReference>
<feature type="chain" id="PRO_5002155498" description="Acid phosphatase" evidence="2">
    <location>
        <begin position="22"/>
        <end position="391"/>
    </location>
</feature>
<dbReference type="HOGENOM" id="CLU_027977_0_1_1"/>
<accession>A0A0C2SKQ1</accession>
<dbReference type="GO" id="GO:0009395">
    <property type="term" value="P:phospholipid catabolic process"/>
    <property type="evidence" value="ECO:0007669"/>
    <property type="project" value="TreeGrafter"/>
</dbReference>
<dbReference type="Proteomes" id="UP000054549">
    <property type="component" value="Unassembled WGS sequence"/>
</dbReference>
<dbReference type="Gene3D" id="3.40.720.10">
    <property type="entry name" value="Alkaline Phosphatase, subunit A"/>
    <property type="match status" value="1"/>
</dbReference>
<evidence type="ECO:0008006" key="5">
    <source>
        <dbReference type="Google" id="ProtNLM"/>
    </source>
</evidence>
<gene>
    <name evidence="3" type="ORF">M378DRAFT_79194</name>
</gene>
<dbReference type="PANTHER" id="PTHR31956">
    <property type="entry name" value="NON-SPECIFIC PHOSPHOLIPASE C4-RELATED"/>
    <property type="match status" value="1"/>
</dbReference>
<keyword evidence="1" id="KW-0378">Hydrolase</keyword>
<feature type="signal peptide" evidence="2">
    <location>
        <begin position="1"/>
        <end position="21"/>
    </location>
</feature>
<keyword evidence="4" id="KW-1185">Reference proteome</keyword>
<dbReference type="AlphaFoldDB" id="A0A0C2SKQ1"/>
<sequence>MRSITIATALSALLALPSVHAQSGSTTLPILSAFPSATAAALNNAPAAGAPTGKVFKYFVQIWLENQDYSTIFSLPQFQAVAQRGITLTNYNAITHPSEPNYVASVAGSNLGITNDDYYDVPANESTIFDLIEQKGLKWKAYNEDIPAPGYTGFLAHNGSYVRKHNPAIIFDSIGLNQTRSANVVSAAQFVIDIQNNNIPAYSFYTPNMTNDGHDTNGTFAGNWLDSFLQTTIANASFVQEALILITFDENETYTIRNQVWSCLIGGVIPQNLWNTTDNTFYTHYSALSTVELNWGLGNLGKGDTNTTLSNVFAFAAPALGYTNVNVSNPPFLNNSITGILTNNSWNETHTSSSASSAATGTTGNGSIGAARISAAAILSAFVAGVLPYLF</sequence>
<protein>
    <recommendedName>
        <fullName evidence="5">Acid phosphatase</fullName>
    </recommendedName>
</protein>
<dbReference type="STRING" id="946122.A0A0C2SKQ1"/>
<dbReference type="Pfam" id="PF04185">
    <property type="entry name" value="Phosphoesterase"/>
    <property type="match status" value="1"/>
</dbReference>
<dbReference type="InterPro" id="IPR007312">
    <property type="entry name" value="Phosphoesterase"/>
</dbReference>
<evidence type="ECO:0000256" key="2">
    <source>
        <dbReference type="SAM" id="SignalP"/>
    </source>
</evidence>
<name>A0A0C2SKQ1_AMAMK</name>